<dbReference type="InterPro" id="IPR029039">
    <property type="entry name" value="Flavoprotein-like_sf"/>
</dbReference>
<dbReference type="PANTHER" id="PTHR39201:SF1">
    <property type="entry name" value="FLAVODOXIN-LIKE DOMAIN-CONTAINING PROTEIN"/>
    <property type="match status" value="1"/>
</dbReference>
<dbReference type="Proteomes" id="UP000005777">
    <property type="component" value="Unassembled WGS sequence"/>
</dbReference>
<gene>
    <name evidence="2" type="ORF">HMPREF9020_00661</name>
</gene>
<comment type="caution">
    <text evidence="2">The sequence shown here is derived from an EMBL/GenBank/DDBJ whole genome shotgun (WGS) entry which is preliminary data.</text>
</comment>
<protein>
    <recommendedName>
        <fullName evidence="1">Flavodoxin-like domain-containing protein</fullName>
    </recommendedName>
</protein>
<dbReference type="GO" id="GO:0010181">
    <property type="term" value="F:FMN binding"/>
    <property type="evidence" value="ECO:0007669"/>
    <property type="project" value="InterPro"/>
</dbReference>
<dbReference type="Pfam" id="PF12682">
    <property type="entry name" value="Flavodoxin_4"/>
    <property type="match status" value="1"/>
</dbReference>
<evidence type="ECO:0000259" key="1">
    <source>
        <dbReference type="Pfam" id="PF12682"/>
    </source>
</evidence>
<dbReference type="InterPro" id="IPR008254">
    <property type="entry name" value="Flavodoxin/NO_synth"/>
</dbReference>
<evidence type="ECO:0000313" key="3">
    <source>
        <dbReference type="Proteomes" id="UP000005777"/>
    </source>
</evidence>
<accession>W5IJ47</accession>
<dbReference type="Gene3D" id="3.40.50.360">
    <property type="match status" value="1"/>
</dbReference>
<feature type="domain" description="Flavodoxin-like" evidence="1">
    <location>
        <begin position="7"/>
        <end position="155"/>
    </location>
</feature>
<dbReference type="AlphaFoldDB" id="W5IJ47"/>
<dbReference type="SUPFAM" id="SSF52218">
    <property type="entry name" value="Flavoproteins"/>
    <property type="match status" value="1"/>
</dbReference>
<proteinExistence type="predicted"/>
<dbReference type="RefSeq" id="WP_006293028.1">
    <property type="nucleotide sequence ID" value="NZ_GG770225.1"/>
</dbReference>
<dbReference type="PANTHER" id="PTHR39201">
    <property type="entry name" value="EXPORTED PROTEIN-RELATED"/>
    <property type="match status" value="1"/>
</dbReference>
<organism evidence="2 3">
    <name type="scientific">Scardovia inopinata F0304</name>
    <dbReference type="NCBI Taxonomy" id="641146"/>
    <lineage>
        <taxon>Bacteria</taxon>
        <taxon>Bacillati</taxon>
        <taxon>Actinomycetota</taxon>
        <taxon>Actinomycetes</taxon>
        <taxon>Bifidobacteriales</taxon>
        <taxon>Bifidobacteriaceae</taxon>
        <taxon>Scardovia</taxon>
    </lineage>
</organism>
<name>W5IJ47_SCAIO</name>
<reference evidence="2 3" key="1">
    <citation type="submission" date="2012-01" db="EMBL/GenBank/DDBJ databases">
        <title>The Genome Sequence of Scardovia inopinata F0304.</title>
        <authorList>
            <consortium name="The Broad Institute Genome Sequencing Platform"/>
            <person name="Ward D."/>
            <person name="Earl A."/>
            <person name="Feldgarden M."/>
            <person name="Gevers D."/>
            <person name="Young S."/>
            <person name="Zeng Q."/>
            <person name="Koehrsen M."/>
            <person name="Alvarado L."/>
            <person name="Berlin A.M."/>
            <person name="Borenstein D."/>
            <person name="Chapman S.B."/>
            <person name="Chen Z."/>
            <person name="Engels R."/>
            <person name="Freedman E."/>
            <person name="Gellesch M."/>
            <person name="Goldberg J."/>
            <person name="Griggs A."/>
            <person name="Gujja S."/>
            <person name="Heilman E.R."/>
            <person name="Heiman D.I."/>
            <person name="Hepburn T.A."/>
            <person name="Howarth C."/>
            <person name="Jen D."/>
            <person name="Larson L."/>
            <person name="Mehta T."/>
            <person name="Park D."/>
            <person name="Pearson M."/>
            <person name="Richards J."/>
            <person name="Roberts A."/>
            <person name="Saif S."/>
            <person name="Shea T.D."/>
            <person name="Shenoy N."/>
            <person name="Sisk P."/>
            <person name="Stolte C."/>
            <person name="Sykes S.N."/>
            <person name="Walk T."/>
            <person name="White J."/>
            <person name="Yandava C."/>
            <person name="Izard J."/>
            <person name="Baranova O.V."/>
            <person name="Blanton J.M."/>
            <person name="Tanner A.C."/>
            <person name="Dewhirst F."/>
            <person name="Haas B."/>
            <person name="Nusbaum C."/>
            <person name="Birren B."/>
        </authorList>
    </citation>
    <scope>NUCLEOTIDE SEQUENCE [LARGE SCALE GENOMIC DNA]</scope>
    <source>
        <strain evidence="2 3">F0304</strain>
    </source>
</reference>
<dbReference type="eggNOG" id="COG0716">
    <property type="taxonomic scope" value="Bacteria"/>
</dbReference>
<dbReference type="EMBL" id="ADCX01000003">
    <property type="protein sequence ID" value="EFG27029.1"/>
    <property type="molecule type" value="Genomic_DNA"/>
</dbReference>
<dbReference type="HOGENOM" id="CLU_068890_1_1_11"/>
<keyword evidence="3" id="KW-1185">Reference proteome</keyword>
<evidence type="ECO:0000313" key="2">
    <source>
        <dbReference type="EMBL" id="EFG27029.1"/>
    </source>
</evidence>
<sequence length="168" mass="19014">MARLALVVFSQTGITFRQGEVLSDILRIPLIRLEPQQPYTTADIDWHNDKCRANREMGDEYSRPGIKPLPLPEDFDLLFLGFPLWWGTAPRVVDTFVEASDLKHKKIALFATSGSSPADQSARDLQKLLPETKILDAQRVNGFSRKKLEEWAEKMISEADNEADQKGS</sequence>